<dbReference type="InterPro" id="IPR011009">
    <property type="entry name" value="Kinase-like_dom_sf"/>
</dbReference>
<gene>
    <name evidence="2" type="ORF">ACFQVD_08355</name>
</gene>
<dbReference type="Proteomes" id="UP001596514">
    <property type="component" value="Unassembled WGS sequence"/>
</dbReference>
<proteinExistence type="predicted"/>
<sequence length="312" mass="34039">MGDWEFIKHRTAADGEVWRSAGGLFYKRTGDQSVQAEAAFQRRAAGLGYPVPQIVDDGADGVEAGRYFFTERSLGETSLHDAALAGADAHGQVAEAVIDAAAAISGRLLAAQARTPLPGGPQQVRAWIRQAGFTDNVFAENPDLDTPRTRAALDRAAERLSGVPMCHSHLDYGLPNAFPAGVIDWQHHGPAPLGYDVYPMLDIVAFKGGGKGYRISPAQRARYLLALEEAALEAYGRPLSGYLPDFLLVKCLFFLALMRPADPQRRDKHLKWHYRRALFQMGLEHYEDCTTIDTAAFPTLAEFTAGAATTPR</sequence>
<organism evidence="2 3">
    <name type="scientific">Streptosporangium amethystogenes subsp. fukuiense</name>
    <dbReference type="NCBI Taxonomy" id="698418"/>
    <lineage>
        <taxon>Bacteria</taxon>
        <taxon>Bacillati</taxon>
        <taxon>Actinomycetota</taxon>
        <taxon>Actinomycetes</taxon>
        <taxon>Streptosporangiales</taxon>
        <taxon>Streptosporangiaceae</taxon>
        <taxon>Streptosporangium</taxon>
    </lineage>
</organism>
<comment type="caution">
    <text evidence="2">The sequence shown here is derived from an EMBL/GenBank/DDBJ whole genome shotgun (WGS) entry which is preliminary data.</text>
</comment>
<dbReference type="EMBL" id="JBHTEE010000001">
    <property type="protein sequence ID" value="MFC7600118.1"/>
    <property type="molecule type" value="Genomic_DNA"/>
</dbReference>
<reference evidence="3" key="1">
    <citation type="journal article" date="2019" name="Int. J. Syst. Evol. Microbiol.">
        <title>The Global Catalogue of Microorganisms (GCM) 10K type strain sequencing project: providing services to taxonomists for standard genome sequencing and annotation.</title>
        <authorList>
            <consortium name="The Broad Institute Genomics Platform"/>
            <consortium name="The Broad Institute Genome Sequencing Center for Infectious Disease"/>
            <person name="Wu L."/>
            <person name="Ma J."/>
        </authorList>
    </citation>
    <scope>NUCLEOTIDE SEQUENCE [LARGE SCALE GENOMIC DNA]</scope>
    <source>
        <strain evidence="3">JCM 10083</strain>
    </source>
</reference>
<evidence type="ECO:0000313" key="2">
    <source>
        <dbReference type="EMBL" id="MFC7600118.1"/>
    </source>
</evidence>
<dbReference type="Pfam" id="PF01636">
    <property type="entry name" value="APH"/>
    <property type="match status" value="1"/>
</dbReference>
<evidence type="ECO:0000259" key="1">
    <source>
        <dbReference type="Pfam" id="PF01636"/>
    </source>
</evidence>
<accession>A0ABW2SVT8</accession>
<feature type="domain" description="Aminoglycoside phosphotransferase" evidence="1">
    <location>
        <begin position="31"/>
        <end position="227"/>
    </location>
</feature>
<protein>
    <submittedName>
        <fullName evidence="2">Phosphotransferase</fullName>
    </submittedName>
</protein>
<keyword evidence="3" id="KW-1185">Reference proteome</keyword>
<dbReference type="RefSeq" id="WP_343966324.1">
    <property type="nucleotide sequence ID" value="NZ_BAAAGK010000039.1"/>
</dbReference>
<dbReference type="InterPro" id="IPR002575">
    <property type="entry name" value="Aminoglycoside_PTrfase"/>
</dbReference>
<evidence type="ECO:0000313" key="3">
    <source>
        <dbReference type="Proteomes" id="UP001596514"/>
    </source>
</evidence>
<name>A0ABW2SVT8_9ACTN</name>
<dbReference type="SUPFAM" id="SSF56112">
    <property type="entry name" value="Protein kinase-like (PK-like)"/>
    <property type="match status" value="1"/>
</dbReference>